<accession>A0A438HX90</accession>
<organism evidence="2 3">
    <name type="scientific">Vitis vinifera</name>
    <name type="common">Grape</name>
    <dbReference type="NCBI Taxonomy" id="29760"/>
    <lineage>
        <taxon>Eukaryota</taxon>
        <taxon>Viridiplantae</taxon>
        <taxon>Streptophyta</taxon>
        <taxon>Embryophyta</taxon>
        <taxon>Tracheophyta</taxon>
        <taxon>Spermatophyta</taxon>
        <taxon>Magnoliopsida</taxon>
        <taxon>eudicotyledons</taxon>
        <taxon>Gunneridae</taxon>
        <taxon>Pentapetalae</taxon>
        <taxon>rosids</taxon>
        <taxon>Vitales</taxon>
        <taxon>Vitaceae</taxon>
        <taxon>Viteae</taxon>
        <taxon>Vitis</taxon>
    </lineage>
</organism>
<dbReference type="Proteomes" id="UP000288805">
    <property type="component" value="Unassembled WGS sequence"/>
</dbReference>
<feature type="signal peptide" evidence="1">
    <location>
        <begin position="1"/>
        <end position="24"/>
    </location>
</feature>
<keyword evidence="1" id="KW-0732">Signal</keyword>
<evidence type="ECO:0000313" key="2">
    <source>
        <dbReference type="EMBL" id="RVW89083.1"/>
    </source>
</evidence>
<feature type="chain" id="PRO_5019012797" evidence="1">
    <location>
        <begin position="25"/>
        <end position="313"/>
    </location>
</feature>
<dbReference type="AlphaFoldDB" id="A0A438HX90"/>
<protein>
    <submittedName>
        <fullName evidence="2">Uncharacterized protein</fullName>
    </submittedName>
</protein>
<evidence type="ECO:0000313" key="3">
    <source>
        <dbReference type="Proteomes" id="UP000288805"/>
    </source>
</evidence>
<comment type="caution">
    <text evidence="2">The sequence shown here is derived from an EMBL/GenBank/DDBJ whole genome shotgun (WGS) entry which is preliminary data.</text>
</comment>
<sequence length="313" mass="36224">MLNALQHPMLGFISLMCQQSLAWAFPNAKGARFENEEELKEGIGSYFKSVFEDSQVRRPDVDSGLFRSLDSLDNEGLEEPFSEEENAVLQSLNATFLVLIPKKEGANDIRKGWEEFILRTSIRIGNGLQPTNMLQWQTYGEARGWRQLLGCVFQKIFPRLGTGGAVWGKILTVDTLMKRGWSMANRHSVRNLLEWKVKGLRKKIRAALRRDIKGFDWLEEGKLVLQVDHLEGIKLEDWFGEFFMREGPDRDQKPSLSNDAIGKLWVLYSFCLLFETEWLSKWWWNTLENGEVEFPPMIEARCDEAFVRHLSTT</sequence>
<evidence type="ECO:0000256" key="1">
    <source>
        <dbReference type="SAM" id="SignalP"/>
    </source>
</evidence>
<gene>
    <name evidence="2" type="ORF">CK203_040255</name>
</gene>
<name>A0A438HX90_VITVI</name>
<reference evidence="2 3" key="1">
    <citation type="journal article" date="2018" name="PLoS Genet.">
        <title>Population sequencing reveals clonal diversity and ancestral inbreeding in the grapevine cultivar Chardonnay.</title>
        <authorList>
            <person name="Roach M.J."/>
            <person name="Johnson D.L."/>
            <person name="Bohlmann J."/>
            <person name="van Vuuren H.J."/>
            <person name="Jones S.J."/>
            <person name="Pretorius I.S."/>
            <person name="Schmidt S.A."/>
            <person name="Borneman A.R."/>
        </authorList>
    </citation>
    <scope>NUCLEOTIDE SEQUENCE [LARGE SCALE GENOMIC DNA]</scope>
    <source>
        <strain evidence="3">cv. Chardonnay</strain>
        <tissue evidence="2">Leaf</tissue>
    </source>
</reference>
<dbReference type="EMBL" id="QGNW01000167">
    <property type="protein sequence ID" value="RVW89083.1"/>
    <property type="molecule type" value="Genomic_DNA"/>
</dbReference>
<proteinExistence type="predicted"/>